<dbReference type="OrthoDB" id="6402943at2"/>
<evidence type="ECO:0000313" key="2">
    <source>
        <dbReference type="EMBL" id="AUB80169.1"/>
    </source>
</evidence>
<feature type="compositionally biased region" description="Basic and acidic residues" evidence="1">
    <location>
        <begin position="166"/>
        <end position="176"/>
    </location>
</feature>
<dbReference type="EMBL" id="CP020370">
    <property type="protein sequence ID" value="AUB80169.1"/>
    <property type="molecule type" value="Genomic_DNA"/>
</dbReference>
<feature type="region of interest" description="Disordered" evidence="1">
    <location>
        <begin position="79"/>
        <end position="118"/>
    </location>
</feature>
<evidence type="ECO:0000256" key="1">
    <source>
        <dbReference type="SAM" id="MobiDB-lite"/>
    </source>
</evidence>
<accession>A0A2K8U443</accession>
<name>A0A2K8U443_9GAMM</name>
<keyword evidence="3" id="KW-1185">Reference proteome</keyword>
<reference evidence="2 3" key="1">
    <citation type="submission" date="2017-03" db="EMBL/GenBank/DDBJ databases">
        <title>Complete genome sequence of Candidatus 'Thiodictyon syntrophicum' sp. nov. strain Cad16T, a photolithoautotroph purple sulfur bacterium isolated from an alpine meromictic lake.</title>
        <authorList>
            <person name="Luedin S.M."/>
            <person name="Pothier J.F."/>
            <person name="Danza F."/>
            <person name="Storelli N."/>
            <person name="Wittwer M."/>
            <person name="Tonolla M."/>
        </authorList>
    </citation>
    <scope>NUCLEOTIDE SEQUENCE [LARGE SCALE GENOMIC DNA]</scope>
    <source>
        <strain evidence="2 3">Cad16T</strain>
    </source>
</reference>
<proteinExistence type="predicted"/>
<feature type="region of interest" description="Disordered" evidence="1">
    <location>
        <begin position="138"/>
        <end position="176"/>
    </location>
</feature>
<sequence>MSDQRFDLTYKGLVAPGADPETTRQRLTGVFKLSDKGAERLFTGRPVVVQRDVDAATAARFKKIFAHAGAVLTITPVAGLGTTDNKGPAAAPRPQADDSREGAPLSLAPQWGDLESPSAAAPPVLDLSYLSLVPGDNWTLEDCEAPPTPIPELDTSALQLEPLQPRTEHTTDPLLD</sequence>
<dbReference type="KEGG" id="tsy:THSYN_03795"/>
<protein>
    <submittedName>
        <fullName evidence="2">Uncharacterized protein</fullName>
    </submittedName>
</protein>
<organism evidence="2 3">
    <name type="scientific">Candidatus Thiodictyon syntrophicum</name>
    <dbReference type="NCBI Taxonomy" id="1166950"/>
    <lineage>
        <taxon>Bacteria</taxon>
        <taxon>Pseudomonadati</taxon>
        <taxon>Pseudomonadota</taxon>
        <taxon>Gammaproteobacteria</taxon>
        <taxon>Chromatiales</taxon>
        <taxon>Chromatiaceae</taxon>
        <taxon>Thiodictyon</taxon>
    </lineage>
</organism>
<evidence type="ECO:0000313" key="3">
    <source>
        <dbReference type="Proteomes" id="UP000232638"/>
    </source>
</evidence>
<dbReference type="AlphaFoldDB" id="A0A2K8U443"/>
<dbReference type="RefSeq" id="WP_100917974.1">
    <property type="nucleotide sequence ID" value="NZ_CP020370.1"/>
</dbReference>
<gene>
    <name evidence="2" type="ORF">THSYN_03795</name>
</gene>
<dbReference type="Proteomes" id="UP000232638">
    <property type="component" value="Chromosome"/>
</dbReference>